<accession>A0A7W8LLH4</accession>
<proteinExistence type="predicted"/>
<name>A0A7W8LLH4_9SPIR</name>
<evidence type="ECO:0000313" key="1">
    <source>
        <dbReference type="EMBL" id="MBB5225482.1"/>
    </source>
</evidence>
<protein>
    <submittedName>
        <fullName evidence="1">Signal transduction histidine kinase</fullName>
    </submittedName>
</protein>
<organism evidence="1 2">
    <name type="scientific">Treponema ruminis</name>
    <dbReference type="NCBI Taxonomy" id="744515"/>
    <lineage>
        <taxon>Bacteria</taxon>
        <taxon>Pseudomonadati</taxon>
        <taxon>Spirochaetota</taxon>
        <taxon>Spirochaetia</taxon>
        <taxon>Spirochaetales</taxon>
        <taxon>Treponemataceae</taxon>
        <taxon>Treponema</taxon>
    </lineage>
</organism>
<sequence>MKNEKFAKCIKMMRQLVSDIQGAPIPSEDLEPELYRIWFEHVQTAGMECLSYLDENFPLEKEDIDSTLNKFLR</sequence>
<keyword evidence="2" id="KW-1185">Reference proteome</keyword>
<dbReference type="RefSeq" id="WP_184657800.1">
    <property type="nucleotide sequence ID" value="NZ_CP031518.1"/>
</dbReference>
<evidence type="ECO:0000313" key="2">
    <source>
        <dbReference type="Proteomes" id="UP000518887"/>
    </source>
</evidence>
<dbReference type="Proteomes" id="UP000518887">
    <property type="component" value="Unassembled WGS sequence"/>
</dbReference>
<dbReference type="AlphaFoldDB" id="A0A7W8LLH4"/>
<keyword evidence="1" id="KW-0808">Transferase</keyword>
<dbReference type="GO" id="GO:0016301">
    <property type="term" value="F:kinase activity"/>
    <property type="evidence" value="ECO:0007669"/>
    <property type="project" value="UniProtKB-KW"/>
</dbReference>
<comment type="caution">
    <text evidence="1">The sequence shown here is derived from an EMBL/GenBank/DDBJ whole genome shotgun (WGS) entry which is preliminary data.</text>
</comment>
<gene>
    <name evidence="1" type="ORF">HNP76_000826</name>
</gene>
<dbReference type="EMBL" id="JACHFQ010000002">
    <property type="protein sequence ID" value="MBB5225482.1"/>
    <property type="molecule type" value="Genomic_DNA"/>
</dbReference>
<reference evidence="1 2" key="1">
    <citation type="submission" date="2020-08" db="EMBL/GenBank/DDBJ databases">
        <title>Genomic Encyclopedia of Type Strains, Phase IV (KMG-IV): sequencing the most valuable type-strain genomes for metagenomic binning, comparative biology and taxonomic classification.</title>
        <authorList>
            <person name="Goeker M."/>
        </authorList>
    </citation>
    <scope>NUCLEOTIDE SEQUENCE [LARGE SCALE GENOMIC DNA]</scope>
    <source>
        <strain evidence="1 2">DSM 103462</strain>
    </source>
</reference>
<keyword evidence="1" id="KW-0418">Kinase</keyword>